<dbReference type="EMBL" id="NPKJ01000068">
    <property type="protein sequence ID" value="PAQ05916.1"/>
    <property type="molecule type" value="Genomic_DNA"/>
</dbReference>
<dbReference type="AlphaFoldDB" id="A0A271LF81"/>
<name>A0A271LF81_9HYPH</name>
<organism evidence="1 2">
    <name type="scientific">Mesorhizobium temperatum</name>
    <dbReference type="NCBI Taxonomy" id="241416"/>
    <lineage>
        <taxon>Bacteria</taxon>
        <taxon>Pseudomonadati</taxon>
        <taxon>Pseudomonadota</taxon>
        <taxon>Alphaproteobacteria</taxon>
        <taxon>Hyphomicrobiales</taxon>
        <taxon>Phyllobacteriaceae</taxon>
        <taxon>Mesorhizobium</taxon>
    </lineage>
</organism>
<reference evidence="1 2" key="1">
    <citation type="submission" date="2017-08" db="EMBL/GenBank/DDBJ databases">
        <title>Mesorhizobium wenxinae sp. nov., a novel rhizobial species isolated from root nodules of chickpea (Cicer arietinum L.).</title>
        <authorList>
            <person name="Zhang J."/>
        </authorList>
    </citation>
    <scope>NUCLEOTIDE SEQUENCE [LARGE SCALE GENOMIC DNA]</scope>
    <source>
        <strain evidence="1 2">SDW018</strain>
    </source>
</reference>
<comment type="caution">
    <text evidence="1">The sequence shown here is derived from an EMBL/GenBank/DDBJ whole genome shotgun (WGS) entry which is preliminary data.</text>
</comment>
<keyword evidence="2" id="KW-1185">Reference proteome</keyword>
<protein>
    <submittedName>
        <fullName evidence="1">Uncharacterized protein</fullName>
    </submittedName>
</protein>
<sequence>MREIFFRRRRRRRDLRGDRAFESAIKAGIWRFAGELWQVTSQLAVLALPFRAAPIIVIP</sequence>
<proteinExistence type="predicted"/>
<accession>A0A271LF81</accession>
<evidence type="ECO:0000313" key="1">
    <source>
        <dbReference type="EMBL" id="PAQ05916.1"/>
    </source>
</evidence>
<dbReference type="Proteomes" id="UP000216442">
    <property type="component" value="Unassembled WGS sequence"/>
</dbReference>
<evidence type="ECO:0000313" key="2">
    <source>
        <dbReference type="Proteomes" id="UP000216442"/>
    </source>
</evidence>
<gene>
    <name evidence="1" type="ORF">CIT26_27255</name>
</gene>